<dbReference type="AlphaFoldDB" id="A0A3M2M1C7"/>
<evidence type="ECO:0000313" key="2">
    <source>
        <dbReference type="Proteomes" id="UP000282674"/>
    </source>
</evidence>
<comment type="caution">
    <text evidence="1">The sequence shown here is derived from an EMBL/GenBank/DDBJ whole genome shotgun (WGS) entry which is preliminary data.</text>
</comment>
<dbReference type="Proteomes" id="UP000282674">
    <property type="component" value="Unassembled WGS sequence"/>
</dbReference>
<evidence type="ECO:0000313" key="1">
    <source>
        <dbReference type="EMBL" id="RMI43336.1"/>
    </source>
</evidence>
<protein>
    <submittedName>
        <fullName evidence="1">Uncharacterized protein</fullName>
    </submittedName>
</protein>
<proteinExistence type="predicted"/>
<sequence length="65" mass="7336">MNSKYTCDKAMNPPYDHMHNVEELRCGYVVDRPAGIAPLFVARIATLEFNSPRPPDVRGTRMNAT</sequence>
<reference evidence="1 2" key="1">
    <citation type="submission" date="2018-10" db="EMBL/GenBank/DDBJ databases">
        <title>Isolation from soil.</title>
        <authorList>
            <person name="Hu J."/>
        </authorList>
    </citation>
    <scope>NUCLEOTIDE SEQUENCE [LARGE SCALE GENOMIC DNA]</scope>
    <source>
        <strain evidence="1 2">NEAU-Ht49</strain>
    </source>
</reference>
<dbReference type="EMBL" id="RFFG01000026">
    <property type="protein sequence ID" value="RMI43336.1"/>
    <property type="molecule type" value="Genomic_DNA"/>
</dbReference>
<keyword evidence="2" id="KW-1185">Reference proteome</keyword>
<name>A0A3M2M1C7_9ACTN</name>
<organism evidence="1 2">
    <name type="scientific">Actinomadura harenae</name>
    <dbReference type="NCBI Taxonomy" id="2483351"/>
    <lineage>
        <taxon>Bacteria</taxon>
        <taxon>Bacillati</taxon>
        <taxon>Actinomycetota</taxon>
        <taxon>Actinomycetes</taxon>
        <taxon>Streptosporangiales</taxon>
        <taxon>Thermomonosporaceae</taxon>
        <taxon>Actinomadura</taxon>
    </lineage>
</organism>
<accession>A0A3M2M1C7</accession>
<dbReference type="RefSeq" id="WP_122195332.1">
    <property type="nucleotide sequence ID" value="NZ_JBHSKC010000012.1"/>
</dbReference>
<gene>
    <name evidence="1" type="ORF">EBO15_16815</name>
</gene>